<evidence type="ECO:0000313" key="2">
    <source>
        <dbReference type="EMBL" id="RQH40820.1"/>
    </source>
</evidence>
<dbReference type="Gene3D" id="3.30.420.10">
    <property type="entry name" value="Ribonuclease H-like superfamily/Ribonuclease H"/>
    <property type="match status" value="1"/>
</dbReference>
<dbReference type="OrthoDB" id="465657at2"/>
<reference evidence="2 3" key="1">
    <citation type="journal article" date="2018" name="ACS Chem. Biol.">
        <title>Ketoreductase domain dysfunction expands chemodiversity: malyngamide biosynthesis in the cyanobacterium Okeania hirsuta.</title>
        <authorList>
            <person name="Moss N.A."/>
            <person name="Leao T."/>
            <person name="Rankin M."/>
            <person name="McCullough T.M."/>
            <person name="Qu P."/>
            <person name="Korobeynikov A."/>
            <person name="Smith J.L."/>
            <person name="Gerwick L."/>
            <person name="Gerwick W.H."/>
        </authorList>
    </citation>
    <scope>NUCLEOTIDE SEQUENCE [LARGE SCALE GENOMIC DNA]</scope>
    <source>
        <strain evidence="2 3">PAB10Feb10-1</strain>
    </source>
</reference>
<keyword evidence="3" id="KW-1185">Reference proteome</keyword>
<proteinExistence type="predicted"/>
<comment type="caution">
    <text evidence="2">The sequence shown here is derived from an EMBL/GenBank/DDBJ whole genome shotgun (WGS) entry which is preliminary data.</text>
</comment>
<evidence type="ECO:0000313" key="3">
    <source>
        <dbReference type="Proteomes" id="UP000269154"/>
    </source>
</evidence>
<dbReference type="InterPro" id="IPR012337">
    <property type="entry name" value="RNaseH-like_sf"/>
</dbReference>
<dbReference type="Proteomes" id="UP000269154">
    <property type="component" value="Unassembled WGS sequence"/>
</dbReference>
<dbReference type="GO" id="GO:0003676">
    <property type="term" value="F:nucleic acid binding"/>
    <property type="evidence" value="ECO:0007669"/>
    <property type="project" value="InterPro"/>
</dbReference>
<feature type="domain" description="Tc1-like transposase DDE" evidence="1">
    <location>
        <begin position="3"/>
        <end position="141"/>
    </location>
</feature>
<dbReference type="AlphaFoldDB" id="A0A3N6R8G3"/>
<name>A0A3N6R8G3_9CYAN</name>
<gene>
    <name evidence="2" type="ORF">D5R40_16030</name>
</gene>
<protein>
    <submittedName>
        <fullName evidence="2">Transposase</fullName>
    </submittedName>
</protein>
<dbReference type="InterPro" id="IPR036397">
    <property type="entry name" value="RNaseH_sf"/>
</dbReference>
<dbReference type="Pfam" id="PF13358">
    <property type="entry name" value="DDE_3"/>
    <property type="match status" value="1"/>
</dbReference>
<sequence>MRVFALDECDVCAEDICGYEWGDRLERREVEVDNYRDSQTYYGALDCQSEEVILSAYQTANTEATIDFVKHLRIQSEEAKIVLIWDGSSYHRSQEFRKFLATINTQTNITVHCLRFGPYAPSENPIENIWGQAKKLLRQLHQRCRSFAITKKIFELFIRVVAK</sequence>
<organism evidence="2 3">
    <name type="scientific">Okeania hirsuta</name>
    <dbReference type="NCBI Taxonomy" id="1458930"/>
    <lineage>
        <taxon>Bacteria</taxon>
        <taxon>Bacillati</taxon>
        <taxon>Cyanobacteriota</taxon>
        <taxon>Cyanophyceae</taxon>
        <taxon>Oscillatoriophycideae</taxon>
        <taxon>Oscillatoriales</taxon>
        <taxon>Microcoleaceae</taxon>
        <taxon>Okeania</taxon>
    </lineage>
</organism>
<dbReference type="SUPFAM" id="SSF53098">
    <property type="entry name" value="Ribonuclease H-like"/>
    <property type="match status" value="1"/>
</dbReference>
<dbReference type="EMBL" id="RCBY01000086">
    <property type="protein sequence ID" value="RQH40820.1"/>
    <property type="molecule type" value="Genomic_DNA"/>
</dbReference>
<dbReference type="InterPro" id="IPR038717">
    <property type="entry name" value="Tc1-like_DDE_dom"/>
</dbReference>
<evidence type="ECO:0000259" key="1">
    <source>
        <dbReference type="Pfam" id="PF13358"/>
    </source>
</evidence>
<accession>A0A3N6R8G3</accession>